<evidence type="ECO:0000313" key="1">
    <source>
        <dbReference type="EnsemblMetazoa" id="PPA14846.1"/>
    </source>
</evidence>
<dbReference type="AlphaFoldDB" id="A0A2A6CXT0"/>
<dbReference type="Proteomes" id="UP000005239">
    <property type="component" value="Unassembled WGS sequence"/>
</dbReference>
<proteinExistence type="predicted"/>
<accession>A0A2A6CXT0</accession>
<organism evidence="1 2">
    <name type="scientific">Pristionchus pacificus</name>
    <name type="common">Parasitic nematode worm</name>
    <dbReference type="NCBI Taxonomy" id="54126"/>
    <lineage>
        <taxon>Eukaryota</taxon>
        <taxon>Metazoa</taxon>
        <taxon>Ecdysozoa</taxon>
        <taxon>Nematoda</taxon>
        <taxon>Chromadorea</taxon>
        <taxon>Rhabditida</taxon>
        <taxon>Rhabditina</taxon>
        <taxon>Diplogasteromorpha</taxon>
        <taxon>Diplogasteroidea</taxon>
        <taxon>Neodiplogasteridae</taxon>
        <taxon>Pristionchus</taxon>
    </lineage>
</organism>
<keyword evidence="2" id="KW-1185">Reference proteome</keyword>
<dbReference type="EnsemblMetazoa" id="PPA14846.1">
    <property type="protein sequence ID" value="PPA14846.1"/>
    <property type="gene ID" value="WBGene00104400"/>
</dbReference>
<protein>
    <submittedName>
        <fullName evidence="1">Uncharacterized protein</fullName>
    </submittedName>
</protein>
<reference evidence="1" key="2">
    <citation type="submission" date="2022-06" db="UniProtKB">
        <authorList>
            <consortium name="EnsemblMetazoa"/>
        </authorList>
    </citation>
    <scope>IDENTIFICATION</scope>
    <source>
        <strain evidence="1">PS312</strain>
    </source>
</reference>
<sequence>MRPERFEIRINGVFTMLYPYRNGNLEGDYGNNIEKAQIFNGMWIYHYRSDREKNDVGLIHDWLIMRDPLLFGEYVHVNILSLGNEFNISLLSDDVHQLPRFVLHVDPRAHTITQRLFTARGVKQLTTSCSVFTDVEFDIVIANKPHIMEVYVNGEIIPILGENLPFPERSYGAVYAKADTLQLFDLRRGPKKIVSSPRMSVVSLNEMRVRYHIHEIAIKVKHSSRYLFVEMGLGDQDAVLDFAVKCLLPAGTSAHQTDDGECTIFYYKYQRPQRLYVKREEVELDVQLPDGSSIADINAKIVHANAIFFLENGKIYRAEFNNTETLTASFVRDRLEGETITYGGMCSRVRDGKKFAYRLCDEPEKDALIIDVPRERLENLELRGIHRRKAIYLNTRAGREPSAMAIFDNVIVLQCLLSSTPFMRDSSRYIYITNQHCVFVLDSVYGLFMPLLSCGDTPIRSIVSVIEDVITVRGRNDGVECLMTAQLPERYFDEKNSSMELRF</sequence>
<name>A0A2A6CXT0_PRIPA</name>
<reference evidence="2" key="1">
    <citation type="journal article" date="2008" name="Nat. Genet.">
        <title>The Pristionchus pacificus genome provides a unique perspective on nematode lifestyle and parasitism.</title>
        <authorList>
            <person name="Dieterich C."/>
            <person name="Clifton S.W."/>
            <person name="Schuster L.N."/>
            <person name="Chinwalla A."/>
            <person name="Delehaunty K."/>
            <person name="Dinkelacker I."/>
            <person name="Fulton L."/>
            <person name="Fulton R."/>
            <person name="Godfrey J."/>
            <person name="Minx P."/>
            <person name="Mitreva M."/>
            <person name="Roeseler W."/>
            <person name="Tian H."/>
            <person name="Witte H."/>
            <person name="Yang S.P."/>
            <person name="Wilson R.K."/>
            <person name="Sommer R.J."/>
        </authorList>
    </citation>
    <scope>NUCLEOTIDE SEQUENCE [LARGE SCALE GENOMIC DNA]</scope>
    <source>
        <strain evidence="2">PS312</strain>
    </source>
</reference>
<accession>A0A8R1YD11</accession>
<gene>
    <name evidence="1" type="primary">WBGene00104400</name>
</gene>
<evidence type="ECO:0000313" key="2">
    <source>
        <dbReference type="Proteomes" id="UP000005239"/>
    </source>
</evidence>